<sequence>MKLKKSLKQLQINLVTWEDLARERLAWRRSVTTGAAIYEANRIGAIKAKRAARKSPAPRTNTVDAQALRTCPHSQRIFRARIGLVRHLQAQCTNNPTIPNSTSNSANSLSDSPTLTPDINSITLIIIENTSQYSSPVTPPTPSQLLPPPSPPAPPPPAMGTLS</sequence>
<protein>
    <submittedName>
        <fullName evidence="4">C2H2-type domain-containing protein</fullName>
    </submittedName>
</protein>
<dbReference type="WBParaSite" id="SSLN_0001709201-mRNA-1">
    <property type="protein sequence ID" value="SSLN_0001709201-mRNA-1"/>
    <property type="gene ID" value="SSLN_0001709201"/>
</dbReference>
<feature type="compositionally biased region" description="Low complexity" evidence="1">
    <location>
        <begin position="95"/>
        <end position="112"/>
    </location>
</feature>
<gene>
    <name evidence="2" type="ORF">SSLN_LOCUS16464</name>
</gene>
<organism evidence="4">
    <name type="scientific">Schistocephalus solidus</name>
    <name type="common">Tapeworm</name>
    <dbReference type="NCBI Taxonomy" id="70667"/>
    <lineage>
        <taxon>Eukaryota</taxon>
        <taxon>Metazoa</taxon>
        <taxon>Spiralia</taxon>
        <taxon>Lophotrochozoa</taxon>
        <taxon>Platyhelminthes</taxon>
        <taxon>Cestoda</taxon>
        <taxon>Eucestoda</taxon>
        <taxon>Diphyllobothriidea</taxon>
        <taxon>Diphyllobothriidae</taxon>
        <taxon>Schistocephalus</taxon>
    </lineage>
</organism>
<evidence type="ECO:0000313" key="3">
    <source>
        <dbReference type="Proteomes" id="UP000275846"/>
    </source>
</evidence>
<feature type="region of interest" description="Disordered" evidence="1">
    <location>
        <begin position="95"/>
        <end position="114"/>
    </location>
</feature>
<evidence type="ECO:0000256" key="1">
    <source>
        <dbReference type="SAM" id="MobiDB-lite"/>
    </source>
</evidence>
<reference evidence="4" key="1">
    <citation type="submission" date="2016-06" db="UniProtKB">
        <authorList>
            <consortium name="WormBaseParasite"/>
        </authorList>
    </citation>
    <scope>IDENTIFICATION</scope>
</reference>
<evidence type="ECO:0000313" key="2">
    <source>
        <dbReference type="EMBL" id="VDM02850.1"/>
    </source>
</evidence>
<accession>A0A183TJ16</accession>
<name>A0A183TJ16_SCHSO</name>
<dbReference type="EMBL" id="UYSU01041118">
    <property type="protein sequence ID" value="VDM02850.1"/>
    <property type="molecule type" value="Genomic_DNA"/>
</dbReference>
<feature type="compositionally biased region" description="Pro residues" evidence="1">
    <location>
        <begin position="137"/>
        <end position="163"/>
    </location>
</feature>
<evidence type="ECO:0000313" key="4">
    <source>
        <dbReference type="WBParaSite" id="SSLN_0001709201-mRNA-1"/>
    </source>
</evidence>
<dbReference type="Proteomes" id="UP000275846">
    <property type="component" value="Unassembled WGS sequence"/>
</dbReference>
<keyword evidence="3" id="KW-1185">Reference proteome</keyword>
<proteinExistence type="predicted"/>
<reference evidence="2 3" key="2">
    <citation type="submission" date="2018-11" db="EMBL/GenBank/DDBJ databases">
        <authorList>
            <consortium name="Pathogen Informatics"/>
        </authorList>
    </citation>
    <scope>NUCLEOTIDE SEQUENCE [LARGE SCALE GENOMIC DNA]</scope>
    <source>
        <strain evidence="2 3">NST_G2</strain>
    </source>
</reference>
<feature type="region of interest" description="Disordered" evidence="1">
    <location>
        <begin position="132"/>
        <end position="163"/>
    </location>
</feature>
<dbReference type="AlphaFoldDB" id="A0A183TJ16"/>